<feature type="region of interest" description="Disordered" evidence="1">
    <location>
        <begin position="1"/>
        <end position="43"/>
    </location>
</feature>
<name>A0A0F9G0Y6_9ZZZZ</name>
<proteinExistence type="predicted"/>
<gene>
    <name evidence="2" type="ORF">LCGC14_1886340</name>
</gene>
<accession>A0A0F9G0Y6</accession>
<dbReference type="AlphaFoldDB" id="A0A0F9G0Y6"/>
<feature type="compositionally biased region" description="Basic residues" evidence="1">
    <location>
        <begin position="15"/>
        <end position="31"/>
    </location>
</feature>
<sequence>MTRLKRFGRPERKTPGRRRRRSTKPKIHHAAGKIGQPPPTVDEPDIDLATVTIRAQTWWERLLDNRVCRWIRGLWR</sequence>
<organism evidence="2">
    <name type="scientific">marine sediment metagenome</name>
    <dbReference type="NCBI Taxonomy" id="412755"/>
    <lineage>
        <taxon>unclassified sequences</taxon>
        <taxon>metagenomes</taxon>
        <taxon>ecological metagenomes</taxon>
    </lineage>
</organism>
<comment type="caution">
    <text evidence="2">The sequence shown here is derived from an EMBL/GenBank/DDBJ whole genome shotgun (WGS) entry which is preliminary data.</text>
</comment>
<reference evidence="2" key="1">
    <citation type="journal article" date="2015" name="Nature">
        <title>Complex archaea that bridge the gap between prokaryotes and eukaryotes.</title>
        <authorList>
            <person name="Spang A."/>
            <person name="Saw J.H."/>
            <person name="Jorgensen S.L."/>
            <person name="Zaremba-Niedzwiedzka K."/>
            <person name="Martijn J."/>
            <person name="Lind A.E."/>
            <person name="van Eijk R."/>
            <person name="Schleper C."/>
            <person name="Guy L."/>
            <person name="Ettema T.J."/>
        </authorList>
    </citation>
    <scope>NUCLEOTIDE SEQUENCE</scope>
</reference>
<dbReference type="EMBL" id="LAZR01019511">
    <property type="protein sequence ID" value="KKL92278.1"/>
    <property type="molecule type" value="Genomic_DNA"/>
</dbReference>
<protein>
    <submittedName>
        <fullName evidence="2">Uncharacterized protein</fullName>
    </submittedName>
</protein>
<evidence type="ECO:0000256" key="1">
    <source>
        <dbReference type="SAM" id="MobiDB-lite"/>
    </source>
</evidence>
<evidence type="ECO:0000313" key="2">
    <source>
        <dbReference type="EMBL" id="KKL92278.1"/>
    </source>
</evidence>